<reference evidence="4" key="2">
    <citation type="journal article" date="2009" name="Fungal Genet. Biol.">
        <title>The 2008 update of the Aspergillus nidulans genome annotation: a community effort.</title>
        <authorList>
            <person name="Wortman J.R."/>
            <person name="Gilsenan J.M."/>
            <person name="Joardar V."/>
            <person name="Deegan J."/>
            <person name="Clutterbuck J."/>
            <person name="Andersen M.R."/>
            <person name="Archer D."/>
            <person name="Bencina M."/>
            <person name="Braus G."/>
            <person name="Coutinho P."/>
            <person name="von Dohren H."/>
            <person name="Doonan J."/>
            <person name="Driessen A.J."/>
            <person name="Durek P."/>
            <person name="Espeso E."/>
            <person name="Fekete E."/>
            <person name="Flipphi M."/>
            <person name="Estrada C.G."/>
            <person name="Geysens S."/>
            <person name="Goldman G."/>
            <person name="de Groot P.W."/>
            <person name="Hansen K."/>
            <person name="Harris S.D."/>
            <person name="Heinekamp T."/>
            <person name="Helmstaedt K."/>
            <person name="Henrissat B."/>
            <person name="Hofmann G."/>
            <person name="Homan T."/>
            <person name="Horio T."/>
            <person name="Horiuchi H."/>
            <person name="James S."/>
            <person name="Jones M."/>
            <person name="Karaffa L."/>
            <person name="Karanyi Z."/>
            <person name="Kato M."/>
            <person name="Keller N."/>
            <person name="Kelly D.E."/>
            <person name="Kiel J.A."/>
            <person name="Kim J.M."/>
            <person name="van der Klei I.J."/>
            <person name="Klis F.M."/>
            <person name="Kovalchuk A."/>
            <person name="Krasevec N."/>
            <person name="Kubicek C.P."/>
            <person name="Liu B."/>
            <person name="Maccabe A."/>
            <person name="Meyer V."/>
            <person name="Mirabito P."/>
            <person name="Miskei M."/>
            <person name="Mos M."/>
            <person name="Mullins J."/>
            <person name="Nelson D.R."/>
            <person name="Nielsen J."/>
            <person name="Oakley B.R."/>
            <person name="Osmani S.A."/>
            <person name="Pakula T."/>
            <person name="Paszewski A."/>
            <person name="Paulsen I."/>
            <person name="Pilsyk S."/>
            <person name="Pocsi I."/>
            <person name="Punt P.J."/>
            <person name="Ram A.F."/>
            <person name="Ren Q."/>
            <person name="Robellet X."/>
            <person name="Robson G."/>
            <person name="Seiboth B."/>
            <person name="van Solingen P."/>
            <person name="Specht T."/>
            <person name="Sun J."/>
            <person name="Taheri-Talesh N."/>
            <person name="Takeshita N."/>
            <person name="Ussery D."/>
            <person name="vanKuyk P.A."/>
            <person name="Visser H."/>
            <person name="van de Vondervoort P.J."/>
            <person name="de Vries R.P."/>
            <person name="Walton J."/>
            <person name="Xiang X."/>
            <person name="Xiong Y."/>
            <person name="Zeng A.P."/>
            <person name="Brandt B.W."/>
            <person name="Cornell M.J."/>
            <person name="van den Hondel C.A."/>
            <person name="Visser J."/>
            <person name="Oliver S.G."/>
            <person name="Turner G."/>
        </authorList>
    </citation>
    <scope>GENOME REANNOTATION</scope>
    <source>
        <strain evidence="4">FGSC A4 / ATCC 38163 / CBS 112.46 / NRRL 194 / M139</strain>
    </source>
</reference>
<dbReference type="AlphaFoldDB" id="Q5BG73"/>
<feature type="compositionally biased region" description="Low complexity" evidence="1">
    <location>
        <begin position="105"/>
        <end position="121"/>
    </location>
</feature>
<organism evidence="3 4">
    <name type="scientific">Emericella nidulans (strain FGSC A4 / ATCC 38163 / CBS 112.46 / NRRL 194 / M139)</name>
    <name type="common">Aspergillus nidulans</name>
    <dbReference type="NCBI Taxonomy" id="227321"/>
    <lineage>
        <taxon>Eukaryota</taxon>
        <taxon>Fungi</taxon>
        <taxon>Dikarya</taxon>
        <taxon>Ascomycota</taxon>
        <taxon>Pezizomycotina</taxon>
        <taxon>Eurotiomycetes</taxon>
        <taxon>Eurotiomycetidae</taxon>
        <taxon>Eurotiales</taxon>
        <taxon>Aspergillaceae</taxon>
        <taxon>Aspergillus</taxon>
        <taxon>Aspergillus subgen. Nidulantes</taxon>
    </lineage>
</organism>
<gene>
    <name evidence="3" type="ORF">ANIA_00457</name>
</gene>
<feature type="signal peptide" evidence="2">
    <location>
        <begin position="1"/>
        <end position="20"/>
    </location>
</feature>
<keyword evidence="2" id="KW-0732">Signal</keyword>
<feature type="compositionally biased region" description="Polar residues" evidence="1">
    <location>
        <begin position="187"/>
        <end position="200"/>
    </location>
</feature>
<feature type="compositionally biased region" description="Acidic residues" evidence="1">
    <location>
        <begin position="95"/>
        <end position="104"/>
    </location>
</feature>
<protein>
    <submittedName>
        <fullName evidence="3">Uncharacterized protein</fullName>
    </submittedName>
</protein>
<dbReference type="RefSeq" id="XP_658061.1">
    <property type="nucleotide sequence ID" value="XM_652969.1"/>
</dbReference>
<dbReference type="InParanoid" id="Q5BG73"/>
<dbReference type="KEGG" id="ani:ANIA_00457"/>
<reference evidence="4" key="1">
    <citation type="journal article" date="2005" name="Nature">
        <title>Sequencing of Aspergillus nidulans and comparative analysis with A. fumigatus and A. oryzae.</title>
        <authorList>
            <person name="Galagan J.E."/>
            <person name="Calvo S.E."/>
            <person name="Cuomo C."/>
            <person name="Ma L.J."/>
            <person name="Wortman J.R."/>
            <person name="Batzoglou S."/>
            <person name="Lee S.I."/>
            <person name="Basturkmen M."/>
            <person name="Spevak C.C."/>
            <person name="Clutterbuck J."/>
            <person name="Kapitonov V."/>
            <person name="Jurka J."/>
            <person name="Scazzocchio C."/>
            <person name="Farman M."/>
            <person name="Butler J."/>
            <person name="Purcell S."/>
            <person name="Harris S."/>
            <person name="Braus G.H."/>
            <person name="Draht O."/>
            <person name="Busch S."/>
            <person name="D'Enfert C."/>
            <person name="Bouchier C."/>
            <person name="Goldman G.H."/>
            <person name="Bell-Pedersen D."/>
            <person name="Griffiths-Jones S."/>
            <person name="Doonan J.H."/>
            <person name="Yu J."/>
            <person name="Vienken K."/>
            <person name="Pain A."/>
            <person name="Freitag M."/>
            <person name="Selker E.U."/>
            <person name="Archer D.B."/>
            <person name="Penalva M.A."/>
            <person name="Oakley B.R."/>
            <person name="Momany M."/>
            <person name="Tanaka T."/>
            <person name="Kumagai T."/>
            <person name="Asai K."/>
            <person name="Machida M."/>
            <person name="Nierman W.C."/>
            <person name="Denning D.W."/>
            <person name="Caddick M."/>
            <person name="Hynes M."/>
            <person name="Paoletti M."/>
            <person name="Fischer R."/>
            <person name="Miller B."/>
            <person name="Dyer P."/>
            <person name="Sachs M.S."/>
            <person name="Osmani S.A."/>
            <person name="Birren B.W."/>
        </authorList>
    </citation>
    <scope>NUCLEOTIDE SEQUENCE [LARGE SCALE GENOMIC DNA]</scope>
    <source>
        <strain evidence="4">FGSC A4 / ATCC 38163 / CBS 112.46 / NRRL 194 / M139</strain>
    </source>
</reference>
<name>Q5BG73_EMENI</name>
<evidence type="ECO:0000313" key="4">
    <source>
        <dbReference type="Proteomes" id="UP000000560"/>
    </source>
</evidence>
<keyword evidence="4" id="KW-1185">Reference proteome</keyword>
<dbReference type="HOGENOM" id="CLU_1326357_0_0_1"/>
<feature type="compositionally biased region" description="Acidic residues" evidence="1">
    <location>
        <begin position="68"/>
        <end position="77"/>
    </location>
</feature>
<dbReference type="OrthoDB" id="10602525at2759"/>
<proteinExistence type="predicted"/>
<dbReference type="EMBL" id="BN001308">
    <property type="protein sequence ID" value="CBF89446.1"/>
    <property type="molecule type" value="Genomic_DNA"/>
</dbReference>
<feature type="compositionally biased region" description="Low complexity" evidence="1">
    <location>
        <begin position="47"/>
        <end position="57"/>
    </location>
</feature>
<dbReference type="Proteomes" id="UP000000560">
    <property type="component" value="Chromosome VIII"/>
</dbReference>
<evidence type="ECO:0000256" key="2">
    <source>
        <dbReference type="SAM" id="SignalP"/>
    </source>
</evidence>
<feature type="chain" id="PRO_5030175815" evidence="2">
    <location>
        <begin position="21"/>
        <end position="207"/>
    </location>
</feature>
<sequence length="207" mass="21568">MPFSIYSAGFIAALTGLAQALPTATTPSIGDLTSASTSTVPELPQISSSTGSPSGSSFIGLAGSNELDLGDDEELPELESSFIAGSLQHLNNANDEWDNSDSDSDSGLPSGSSFMGFAGSSELDLGDSEERPEFDSSFLLGSLQNFESNDRQARSDSGPIPTSGTSFIGFADSNDLDLGDKDELPENESSFLLGSLQTSNQDEEENN</sequence>
<evidence type="ECO:0000256" key="1">
    <source>
        <dbReference type="SAM" id="MobiDB-lite"/>
    </source>
</evidence>
<feature type="region of interest" description="Disordered" evidence="1">
    <location>
        <begin position="32"/>
        <end position="207"/>
    </location>
</feature>
<evidence type="ECO:0000313" key="3">
    <source>
        <dbReference type="EMBL" id="CBF89446.1"/>
    </source>
</evidence>
<dbReference type="GeneID" id="2876236"/>
<accession>C8VT73</accession>
<dbReference type="OMA" id="NDEWDNS"/>
<accession>Q5BG73</accession>